<dbReference type="InterPro" id="IPR051907">
    <property type="entry name" value="DoxX-like_oxidoreductase"/>
</dbReference>
<dbReference type="PANTHER" id="PTHR33452">
    <property type="entry name" value="OXIDOREDUCTASE CATD-RELATED"/>
    <property type="match status" value="1"/>
</dbReference>
<keyword evidence="6 7" id="KW-0472">Membrane</keyword>
<organism evidence="8 9">
    <name type="scientific">Catalinimonas alkaloidigena</name>
    <dbReference type="NCBI Taxonomy" id="1075417"/>
    <lineage>
        <taxon>Bacteria</taxon>
        <taxon>Pseudomonadati</taxon>
        <taxon>Bacteroidota</taxon>
        <taxon>Cytophagia</taxon>
        <taxon>Cytophagales</taxon>
        <taxon>Catalimonadaceae</taxon>
        <taxon>Catalinimonas</taxon>
    </lineage>
</organism>
<dbReference type="PANTHER" id="PTHR33452:SF1">
    <property type="entry name" value="INNER MEMBRANE PROTEIN YPHA-RELATED"/>
    <property type="match status" value="1"/>
</dbReference>
<protein>
    <submittedName>
        <fullName evidence="8">Putative oxidoreductase</fullName>
    </submittedName>
</protein>
<accession>A0A1G9KB13</accession>
<dbReference type="STRING" id="1075417.SAMN05421823_106113"/>
<evidence type="ECO:0000256" key="6">
    <source>
        <dbReference type="ARBA" id="ARBA00023136"/>
    </source>
</evidence>
<evidence type="ECO:0000313" key="9">
    <source>
        <dbReference type="Proteomes" id="UP000198510"/>
    </source>
</evidence>
<dbReference type="AlphaFoldDB" id="A0A1G9KB13"/>
<keyword evidence="5 7" id="KW-1133">Transmembrane helix</keyword>
<evidence type="ECO:0000256" key="3">
    <source>
        <dbReference type="ARBA" id="ARBA00022475"/>
    </source>
</evidence>
<dbReference type="Proteomes" id="UP000198510">
    <property type="component" value="Unassembled WGS sequence"/>
</dbReference>
<dbReference type="RefSeq" id="WP_089683797.1">
    <property type="nucleotide sequence ID" value="NZ_FNFO01000006.1"/>
</dbReference>
<evidence type="ECO:0000256" key="5">
    <source>
        <dbReference type="ARBA" id="ARBA00022989"/>
    </source>
</evidence>
<evidence type="ECO:0000256" key="4">
    <source>
        <dbReference type="ARBA" id="ARBA00022692"/>
    </source>
</evidence>
<gene>
    <name evidence="8" type="ORF">SAMN05421823_106113</name>
</gene>
<sequence length="138" mass="14935">MSKLFSTKHDSNNLDIATLLLRVFPAGFMLSHGYPKFMKVLEGNFEFGDPLGLGPAASLILAAFAEFICSLLVILGLGTRLAVIPLIITMLTAAFIAHGDDPFGRKELSLLYLVVFVVLFLTGSGRFSVDSALASKRR</sequence>
<evidence type="ECO:0000256" key="2">
    <source>
        <dbReference type="ARBA" id="ARBA00006679"/>
    </source>
</evidence>
<dbReference type="Pfam" id="PF07681">
    <property type="entry name" value="DoxX"/>
    <property type="match status" value="1"/>
</dbReference>
<dbReference type="GO" id="GO:0005886">
    <property type="term" value="C:plasma membrane"/>
    <property type="evidence" value="ECO:0007669"/>
    <property type="project" value="UniProtKB-SubCell"/>
</dbReference>
<feature type="transmembrane region" description="Helical" evidence="7">
    <location>
        <begin position="12"/>
        <end position="31"/>
    </location>
</feature>
<name>A0A1G9KB13_9BACT</name>
<keyword evidence="4 7" id="KW-0812">Transmembrane</keyword>
<feature type="transmembrane region" description="Helical" evidence="7">
    <location>
        <begin position="110"/>
        <end position="129"/>
    </location>
</feature>
<dbReference type="OrthoDB" id="9813193at2"/>
<evidence type="ECO:0000256" key="7">
    <source>
        <dbReference type="SAM" id="Phobius"/>
    </source>
</evidence>
<evidence type="ECO:0000256" key="1">
    <source>
        <dbReference type="ARBA" id="ARBA00004651"/>
    </source>
</evidence>
<feature type="transmembrane region" description="Helical" evidence="7">
    <location>
        <begin position="81"/>
        <end position="98"/>
    </location>
</feature>
<keyword evidence="9" id="KW-1185">Reference proteome</keyword>
<dbReference type="InterPro" id="IPR032808">
    <property type="entry name" value="DoxX"/>
</dbReference>
<proteinExistence type="inferred from homology"/>
<comment type="subcellular location">
    <subcellularLocation>
        <location evidence="1">Cell membrane</location>
        <topology evidence="1">Multi-pass membrane protein</topology>
    </subcellularLocation>
</comment>
<dbReference type="EMBL" id="FNFO01000006">
    <property type="protein sequence ID" value="SDL47120.1"/>
    <property type="molecule type" value="Genomic_DNA"/>
</dbReference>
<feature type="transmembrane region" description="Helical" evidence="7">
    <location>
        <begin position="51"/>
        <end position="74"/>
    </location>
</feature>
<keyword evidence="3" id="KW-1003">Cell membrane</keyword>
<reference evidence="8 9" key="1">
    <citation type="submission" date="2016-10" db="EMBL/GenBank/DDBJ databases">
        <authorList>
            <person name="de Groot N.N."/>
        </authorList>
    </citation>
    <scope>NUCLEOTIDE SEQUENCE [LARGE SCALE GENOMIC DNA]</scope>
    <source>
        <strain evidence="8 9">DSM 25186</strain>
    </source>
</reference>
<comment type="similarity">
    <text evidence="2">Belongs to the DoxX family.</text>
</comment>
<evidence type="ECO:0000313" key="8">
    <source>
        <dbReference type="EMBL" id="SDL47120.1"/>
    </source>
</evidence>